<dbReference type="CDD" id="cd00761">
    <property type="entry name" value="Glyco_tranf_GTA_type"/>
    <property type="match status" value="1"/>
</dbReference>
<dbReference type="InterPro" id="IPR029044">
    <property type="entry name" value="Nucleotide-diphossugar_trans"/>
</dbReference>
<evidence type="ECO:0000313" key="5">
    <source>
        <dbReference type="Proteomes" id="UP000017391"/>
    </source>
</evidence>
<evidence type="ECO:0000256" key="2">
    <source>
        <dbReference type="ARBA" id="ARBA00022679"/>
    </source>
</evidence>
<dbReference type="Proteomes" id="UP000017391">
    <property type="component" value="Unassembled WGS sequence"/>
</dbReference>
<dbReference type="Pfam" id="PF00535">
    <property type="entry name" value="Glycos_transf_2"/>
    <property type="match status" value="1"/>
</dbReference>
<gene>
    <name evidence="4" type="ORF">L402_03243</name>
</gene>
<evidence type="ECO:0000313" key="4">
    <source>
        <dbReference type="EMBL" id="ESM30943.1"/>
    </source>
</evidence>
<dbReference type="PANTHER" id="PTHR22916:SF51">
    <property type="entry name" value="GLYCOSYLTRANSFERASE EPSH-RELATED"/>
    <property type="match status" value="1"/>
</dbReference>
<evidence type="ECO:0000259" key="3">
    <source>
        <dbReference type="Pfam" id="PF00535"/>
    </source>
</evidence>
<comment type="caution">
    <text evidence="4">The sequence shown here is derived from an EMBL/GenBank/DDBJ whole genome shotgun (WGS) entry which is preliminary data.</text>
</comment>
<feature type="domain" description="Glycosyltransferase 2-like" evidence="3">
    <location>
        <begin position="69"/>
        <end position="199"/>
    </location>
</feature>
<dbReference type="SUPFAM" id="SSF53448">
    <property type="entry name" value="Nucleotide-diphospho-sugar transferases"/>
    <property type="match status" value="1"/>
</dbReference>
<dbReference type="EMBL" id="AYIP01000011">
    <property type="protein sequence ID" value="ESM30943.1"/>
    <property type="molecule type" value="Genomic_DNA"/>
</dbReference>
<organism evidence="4 5">
    <name type="scientific">Enterobacter asburiae</name>
    <dbReference type="NCBI Taxonomy" id="61645"/>
    <lineage>
        <taxon>Bacteria</taxon>
        <taxon>Pseudomonadati</taxon>
        <taxon>Pseudomonadota</taxon>
        <taxon>Gammaproteobacteria</taxon>
        <taxon>Enterobacterales</taxon>
        <taxon>Enterobacteriaceae</taxon>
        <taxon>Enterobacter</taxon>
        <taxon>Enterobacter cloacae complex</taxon>
    </lineage>
</organism>
<name>A0ABC9U8M2_ENTAS</name>
<dbReference type="Gene3D" id="3.90.550.10">
    <property type="entry name" value="Spore Coat Polysaccharide Biosynthesis Protein SpsA, Chain A"/>
    <property type="match status" value="1"/>
</dbReference>
<evidence type="ECO:0000256" key="1">
    <source>
        <dbReference type="ARBA" id="ARBA00022676"/>
    </source>
</evidence>
<sequence>MPCNEAEKFTLGQIQEMITIARALSNSRQPAIAYSEAAQLALCYFNKMEALEKTRDMEHSSRISNIKLSVIVPCYNSRDYIADCIQSILPYMSNAIELVIVNDGSTDDSAYVIENLVSNVQDKNITIIQQDNAGLSAARNAGIKLANGEYIAFLDSDDFFHPDFWKEILPVINDSSVDIVEFNAEQFEGETSNIVEHIDCSVFRGRVEITSITKLSPAFKRSKWYPWARVYKKTLFQSQGISFPSGRLYEDMSTIPAIYLQSKVIYGINKSLIWYRYHKKSITQTFRQKDLSDLVYAAQSLSLLANDSTEIKKAIFPTVQRIFNLIKYMLVRNKGAKLSLQEQKVLRRAMLTFIWSFKTSRKLQILTLPLYMNTVVRFRKK</sequence>
<reference evidence="5" key="1">
    <citation type="submission" date="2013-09" db="EMBL/GenBank/DDBJ databases">
        <title>The Genome Sequence of Enterobacter cloacae BWH 31.</title>
        <authorList>
            <consortium name="The Broad Institute Genomics Platform"/>
            <consortium name="The Broad Institute Genome Sequencing Center for Infectious Disease"/>
            <person name="Murphy C."/>
            <person name="Cosimi L."/>
            <person name="Cerqueira G."/>
            <person name="Feldgarden M."/>
            <person name="Hung D."/>
            <person name="Onderdonk A.B."/>
            <person name="Ferraro M.J."/>
            <person name="Hooper D."/>
            <person name="Dekker J."/>
            <person name="O'Brien T."/>
            <person name="Huang S."/>
            <person name="Quan V."/>
            <person name="Ernst C."/>
            <person name="Delaney M."/>
            <person name="DuBois A."/>
            <person name="Young S.K."/>
            <person name="Zeng Q."/>
            <person name="Gargeya S."/>
            <person name="Fitzgerald M."/>
            <person name="Abouelleil A."/>
            <person name="Alvarado L."/>
            <person name="Berlin A.M."/>
            <person name="Chapman S.B."/>
            <person name="Gainer-Dewar J."/>
            <person name="Goldberg J."/>
            <person name="Gnerre S."/>
            <person name="Griggs A."/>
            <person name="Gujja S."/>
            <person name="Hansen M."/>
            <person name="Howarth C."/>
            <person name="Imamovic A."/>
            <person name="Ireland A."/>
            <person name="Larimer J."/>
            <person name="McCowan C."/>
            <person name="Murphy C."/>
            <person name="Pearson M."/>
            <person name="Poon T.W."/>
            <person name="Priest M."/>
            <person name="Roberts A."/>
            <person name="Saif S."/>
            <person name="Shea T."/>
            <person name="Sykes S."/>
            <person name="Wortman J."/>
            <person name="Nusbaum C."/>
            <person name="Birren B."/>
        </authorList>
    </citation>
    <scope>NUCLEOTIDE SEQUENCE [LARGE SCALE GENOMIC DNA]</scope>
    <source>
        <strain evidence="5">BWH 31</strain>
    </source>
</reference>
<dbReference type="InterPro" id="IPR001173">
    <property type="entry name" value="Glyco_trans_2-like"/>
</dbReference>
<dbReference type="GO" id="GO:0016758">
    <property type="term" value="F:hexosyltransferase activity"/>
    <property type="evidence" value="ECO:0007669"/>
    <property type="project" value="UniProtKB-ARBA"/>
</dbReference>
<accession>A0ABC9U8M2</accession>
<dbReference type="AlphaFoldDB" id="A0ABC9U8M2"/>
<dbReference type="PANTHER" id="PTHR22916">
    <property type="entry name" value="GLYCOSYLTRANSFERASE"/>
    <property type="match status" value="1"/>
</dbReference>
<protein>
    <recommendedName>
        <fullName evidence="3">Glycosyltransferase 2-like domain-containing protein</fullName>
    </recommendedName>
</protein>
<proteinExistence type="predicted"/>
<keyword evidence="1" id="KW-0328">Glycosyltransferase</keyword>
<keyword evidence="2" id="KW-0808">Transferase</keyword>